<evidence type="ECO:0000256" key="7">
    <source>
        <dbReference type="SAM" id="Phobius"/>
    </source>
</evidence>
<dbReference type="PROSITE" id="PS50893">
    <property type="entry name" value="ABC_TRANSPORTER_2"/>
    <property type="match status" value="1"/>
</dbReference>
<dbReference type="CDD" id="cd18547">
    <property type="entry name" value="ABC_6TM_Tm288_like"/>
    <property type="match status" value="1"/>
</dbReference>
<dbReference type="GO" id="GO:0005524">
    <property type="term" value="F:ATP binding"/>
    <property type="evidence" value="ECO:0007669"/>
    <property type="project" value="UniProtKB-KW"/>
</dbReference>
<evidence type="ECO:0000256" key="5">
    <source>
        <dbReference type="ARBA" id="ARBA00022989"/>
    </source>
</evidence>
<dbReference type="InterPro" id="IPR003593">
    <property type="entry name" value="AAA+_ATPase"/>
</dbReference>
<proteinExistence type="predicted"/>
<gene>
    <name evidence="10" type="ORF">EubceDRAFT1_2431</name>
</gene>
<dbReference type="Gene3D" id="1.20.1560.10">
    <property type="entry name" value="ABC transporter type 1, transmembrane domain"/>
    <property type="match status" value="1"/>
</dbReference>
<dbReference type="InterPro" id="IPR027417">
    <property type="entry name" value="P-loop_NTPase"/>
</dbReference>
<dbReference type="GO" id="GO:0016887">
    <property type="term" value="F:ATP hydrolysis activity"/>
    <property type="evidence" value="ECO:0007669"/>
    <property type="project" value="InterPro"/>
</dbReference>
<dbReference type="GO" id="GO:0015421">
    <property type="term" value="F:ABC-type oligopeptide transporter activity"/>
    <property type="evidence" value="ECO:0007669"/>
    <property type="project" value="TreeGrafter"/>
</dbReference>
<dbReference type="SUPFAM" id="SSF52540">
    <property type="entry name" value="P-loop containing nucleoside triphosphate hydrolases"/>
    <property type="match status" value="1"/>
</dbReference>
<keyword evidence="11" id="KW-1185">Reference proteome</keyword>
<dbReference type="Proteomes" id="UP000005753">
    <property type="component" value="Chromosome"/>
</dbReference>
<evidence type="ECO:0000256" key="3">
    <source>
        <dbReference type="ARBA" id="ARBA00022741"/>
    </source>
</evidence>
<protein>
    <submittedName>
        <fullName evidence="10">ABC-type multidrug transport system, ATPase and permease component</fullName>
    </submittedName>
</protein>
<evidence type="ECO:0000256" key="6">
    <source>
        <dbReference type="ARBA" id="ARBA00023136"/>
    </source>
</evidence>
<evidence type="ECO:0000259" key="8">
    <source>
        <dbReference type="PROSITE" id="PS50893"/>
    </source>
</evidence>
<dbReference type="FunFam" id="3.40.50.300:FF:000218">
    <property type="entry name" value="Multidrug ABC transporter ATP-binding protein"/>
    <property type="match status" value="1"/>
</dbReference>
<keyword evidence="5 7" id="KW-1133">Transmembrane helix</keyword>
<comment type="subcellular location">
    <subcellularLocation>
        <location evidence="1">Cell membrane</location>
        <topology evidence="1">Multi-pass membrane protein</topology>
    </subcellularLocation>
</comment>
<evidence type="ECO:0000256" key="2">
    <source>
        <dbReference type="ARBA" id="ARBA00022692"/>
    </source>
</evidence>
<evidence type="ECO:0000256" key="4">
    <source>
        <dbReference type="ARBA" id="ARBA00022840"/>
    </source>
</evidence>
<organism evidence="10 11">
    <name type="scientific">Eubacterium cellulosolvens (strain ATCC 43171 / JCM 9499 / 6)</name>
    <name type="common">Cillobacterium cellulosolvens</name>
    <dbReference type="NCBI Taxonomy" id="633697"/>
    <lineage>
        <taxon>Bacteria</taxon>
        <taxon>Bacillati</taxon>
        <taxon>Bacillota</taxon>
        <taxon>Clostridia</taxon>
        <taxon>Eubacteriales</taxon>
        <taxon>Eubacteriaceae</taxon>
        <taxon>Eubacterium</taxon>
    </lineage>
</organism>
<dbReference type="Gene3D" id="3.40.50.300">
    <property type="entry name" value="P-loop containing nucleotide triphosphate hydrolases"/>
    <property type="match status" value="1"/>
</dbReference>
<dbReference type="InterPro" id="IPR036640">
    <property type="entry name" value="ABC1_TM_sf"/>
</dbReference>
<dbReference type="InterPro" id="IPR003439">
    <property type="entry name" value="ABC_transporter-like_ATP-bd"/>
</dbReference>
<dbReference type="PANTHER" id="PTHR43394">
    <property type="entry name" value="ATP-DEPENDENT PERMEASE MDL1, MITOCHONDRIAL"/>
    <property type="match status" value="1"/>
</dbReference>
<name>I5AWI4_EUBC6</name>
<reference evidence="10 11" key="1">
    <citation type="submission" date="2010-08" db="EMBL/GenBank/DDBJ databases">
        <authorList>
            <consortium name="US DOE Joint Genome Institute (JGI-PGF)"/>
            <person name="Lucas S."/>
            <person name="Copeland A."/>
            <person name="Lapidus A."/>
            <person name="Cheng J.-F."/>
            <person name="Bruce D."/>
            <person name="Goodwin L."/>
            <person name="Pitluck S."/>
            <person name="Land M.L."/>
            <person name="Hauser L."/>
            <person name="Chang Y.-J."/>
            <person name="Anderson I.J."/>
            <person name="Johnson E."/>
            <person name="Mulhopadhyay B."/>
            <person name="Kyrpides N."/>
            <person name="Woyke T.J."/>
        </authorList>
    </citation>
    <scope>NUCLEOTIDE SEQUENCE [LARGE SCALE GENOMIC DNA]</scope>
    <source>
        <strain evidence="10 11">6</strain>
    </source>
</reference>
<dbReference type="HOGENOM" id="CLU_000604_84_4_9"/>
<evidence type="ECO:0000313" key="11">
    <source>
        <dbReference type="Proteomes" id="UP000005753"/>
    </source>
</evidence>
<dbReference type="SMART" id="SM00382">
    <property type="entry name" value="AAA"/>
    <property type="match status" value="1"/>
</dbReference>
<keyword evidence="6 7" id="KW-0472">Membrane</keyword>
<dbReference type="Pfam" id="PF00664">
    <property type="entry name" value="ABC_membrane"/>
    <property type="match status" value="1"/>
</dbReference>
<sequence length="581" mass="63560">MKKNNHVFIRILKYIRSLWGTLAVVVIFSLLGSYFNVILPGYTKGIVEETQKGIGGSFDVQAAGRCIFLAAGTLCLSLMCTLIQSQIAPILSQRTGQKMRREVNEKANRIPLNYFDTTPEGETLSTMTNDIDILASAFSGTLPTLITSGATLIGCLIMMFMADITLAVITVVTTIAGLMISAKVLAKGRPYFKKNQDLIAGINAHVNEDIKGHLIIKSFNAEKEVIESFEKINSDLFEQMWKSQLVSSLTIPLGLLTNNLSYIAVCIAGAVLVMTGHTGMGTVVAFIQYAQIFASPISQSIQSAGTIQPALAAGERIFRMLDQPEMEDCGTTEVDVDTVRGEVDFDHVKFGYDPEHIIVHDFSCHVRPGQKVAIVGPTGAGKSTLINLLTRFYEVNGGDIRIDGTSIYDMSRKDLHDMISMVLQETWTFGGSIRDNIIYSKQGVTDERLQEVIDSCGLRDMISMSSDGLDTVLDEEAGISAGQKQLITIARAMIDDAPILILDEATSSVDTRTERLISDAVDKLMEGRTGFVIAHRLSTIRNADMILVLKDGDIIENGTHEELMAKGGFYSDLYMSQFDNA</sequence>
<dbReference type="InterPro" id="IPR011527">
    <property type="entry name" value="ABC1_TM_dom"/>
</dbReference>
<feature type="transmembrane region" description="Helical" evidence="7">
    <location>
        <begin position="262"/>
        <end position="290"/>
    </location>
</feature>
<dbReference type="InterPro" id="IPR017871">
    <property type="entry name" value="ABC_transporter-like_CS"/>
</dbReference>
<feature type="transmembrane region" description="Helical" evidence="7">
    <location>
        <begin position="133"/>
        <end position="160"/>
    </location>
</feature>
<dbReference type="GO" id="GO:0005886">
    <property type="term" value="C:plasma membrane"/>
    <property type="evidence" value="ECO:0007669"/>
    <property type="project" value="UniProtKB-SubCell"/>
</dbReference>
<feature type="transmembrane region" description="Helical" evidence="7">
    <location>
        <begin position="21"/>
        <end position="42"/>
    </location>
</feature>
<dbReference type="AlphaFoldDB" id="I5AWI4"/>
<feature type="domain" description="ABC transmembrane type-1" evidence="9">
    <location>
        <begin position="23"/>
        <end position="308"/>
    </location>
</feature>
<dbReference type="eggNOG" id="COG1132">
    <property type="taxonomic scope" value="Bacteria"/>
</dbReference>
<keyword evidence="3" id="KW-0547">Nucleotide-binding</keyword>
<keyword evidence="2 7" id="KW-0812">Transmembrane</keyword>
<dbReference type="EMBL" id="CM001487">
    <property type="protein sequence ID" value="EIM58157.1"/>
    <property type="molecule type" value="Genomic_DNA"/>
</dbReference>
<dbReference type="PANTHER" id="PTHR43394:SF1">
    <property type="entry name" value="ATP-BINDING CASSETTE SUB-FAMILY B MEMBER 10, MITOCHONDRIAL"/>
    <property type="match status" value="1"/>
</dbReference>
<keyword evidence="4" id="KW-0067">ATP-binding</keyword>
<dbReference type="Pfam" id="PF00005">
    <property type="entry name" value="ABC_tran"/>
    <property type="match status" value="1"/>
</dbReference>
<dbReference type="InterPro" id="IPR039421">
    <property type="entry name" value="Type_1_exporter"/>
</dbReference>
<feature type="domain" description="ABC transporter" evidence="8">
    <location>
        <begin position="343"/>
        <end position="576"/>
    </location>
</feature>
<dbReference type="OrthoDB" id="9762778at2"/>
<accession>I5AWI4</accession>
<dbReference type="STRING" id="633697.EubceDRAFT1_2431"/>
<reference evidence="10 11" key="2">
    <citation type="submission" date="2012-02" db="EMBL/GenBank/DDBJ databases">
        <title>Improved High-Quality Draft sequence of Eubacterium cellulosolvens 6.</title>
        <authorList>
            <consortium name="US DOE Joint Genome Institute"/>
            <person name="Lucas S."/>
            <person name="Han J."/>
            <person name="Lapidus A."/>
            <person name="Cheng J.-F."/>
            <person name="Goodwin L."/>
            <person name="Pitluck S."/>
            <person name="Peters L."/>
            <person name="Mikhailova N."/>
            <person name="Gu W."/>
            <person name="Detter J.C."/>
            <person name="Han C."/>
            <person name="Tapia R."/>
            <person name="Land M."/>
            <person name="Hauser L."/>
            <person name="Kyrpides N."/>
            <person name="Ivanova N."/>
            <person name="Pagani I."/>
            <person name="Johnson E."/>
            <person name="Mukhopadhyay B."/>
            <person name="Anderson I."/>
            <person name="Woyke T."/>
        </authorList>
    </citation>
    <scope>NUCLEOTIDE SEQUENCE [LARGE SCALE GENOMIC DNA]</scope>
    <source>
        <strain evidence="10 11">6</strain>
    </source>
</reference>
<evidence type="ECO:0000259" key="9">
    <source>
        <dbReference type="PROSITE" id="PS50929"/>
    </source>
</evidence>
<evidence type="ECO:0000313" key="10">
    <source>
        <dbReference type="EMBL" id="EIM58157.1"/>
    </source>
</evidence>
<dbReference type="SUPFAM" id="SSF90123">
    <property type="entry name" value="ABC transporter transmembrane region"/>
    <property type="match status" value="1"/>
</dbReference>
<feature type="transmembrane region" description="Helical" evidence="7">
    <location>
        <begin position="166"/>
        <end position="186"/>
    </location>
</feature>
<dbReference type="PROSITE" id="PS50929">
    <property type="entry name" value="ABC_TM1F"/>
    <property type="match status" value="1"/>
</dbReference>
<dbReference type="PROSITE" id="PS00211">
    <property type="entry name" value="ABC_TRANSPORTER_1"/>
    <property type="match status" value="1"/>
</dbReference>
<evidence type="ECO:0000256" key="1">
    <source>
        <dbReference type="ARBA" id="ARBA00004651"/>
    </source>
</evidence>
<feature type="transmembrane region" description="Helical" evidence="7">
    <location>
        <begin position="62"/>
        <end position="91"/>
    </location>
</feature>